<name>A0A1C7LW73_GRIFR</name>
<proteinExistence type="predicted"/>
<evidence type="ECO:0000313" key="1">
    <source>
        <dbReference type="EMBL" id="OBZ68317.1"/>
    </source>
</evidence>
<evidence type="ECO:0000313" key="2">
    <source>
        <dbReference type="Proteomes" id="UP000092993"/>
    </source>
</evidence>
<dbReference type="Proteomes" id="UP000092993">
    <property type="component" value="Unassembled WGS sequence"/>
</dbReference>
<gene>
    <name evidence="1" type="ORF">A0H81_11848</name>
</gene>
<accession>A0A1C7LW73</accession>
<reference evidence="1 2" key="1">
    <citation type="submission" date="2016-03" db="EMBL/GenBank/DDBJ databases">
        <title>Whole genome sequencing of Grifola frondosa 9006-11.</title>
        <authorList>
            <person name="Min B."/>
            <person name="Park H."/>
            <person name="Kim J.-G."/>
            <person name="Cho H."/>
            <person name="Oh Y.-L."/>
            <person name="Kong W.-S."/>
            <person name="Choi I.-G."/>
        </authorList>
    </citation>
    <scope>NUCLEOTIDE SEQUENCE [LARGE SCALE GENOMIC DNA]</scope>
    <source>
        <strain evidence="1 2">9006-11</strain>
    </source>
</reference>
<organism evidence="1 2">
    <name type="scientific">Grifola frondosa</name>
    <name type="common">Maitake</name>
    <name type="synonym">Polyporus frondosus</name>
    <dbReference type="NCBI Taxonomy" id="5627"/>
    <lineage>
        <taxon>Eukaryota</taxon>
        <taxon>Fungi</taxon>
        <taxon>Dikarya</taxon>
        <taxon>Basidiomycota</taxon>
        <taxon>Agaricomycotina</taxon>
        <taxon>Agaricomycetes</taxon>
        <taxon>Polyporales</taxon>
        <taxon>Grifolaceae</taxon>
        <taxon>Grifola</taxon>
    </lineage>
</organism>
<comment type="caution">
    <text evidence="1">The sequence shown here is derived from an EMBL/GenBank/DDBJ whole genome shotgun (WGS) entry which is preliminary data.</text>
</comment>
<dbReference type="EMBL" id="LUGG01000022">
    <property type="protein sequence ID" value="OBZ68317.1"/>
    <property type="molecule type" value="Genomic_DNA"/>
</dbReference>
<sequence length="98" mass="11181">MTVQHSAPQDGLRAWRCSEYLDIRLHGADRKAGSSSGSITTEVLLASSWLRIFYRKLSGLFHGQNLLKFFHPARVILFHSFGEVSSATRSYDRHIIYL</sequence>
<protein>
    <submittedName>
        <fullName evidence="1">Uncharacterized protein</fullName>
    </submittedName>
</protein>
<dbReference type="AlphaFoldDB" id="A0A1C7LW73"/>
<keyword evidence="2" id="KW-1185">Reference proteome</keyword>